<protein>
    <submittedName>
        <fullName evidence="9">ABC-type nitrate/sulfonate/bicarbonate transport system permease component</fullName>
    </submittedName>
</protein>
<name>A0ABU0FJX0_9HYPH</name>
<dbReference type="PANTHER" id="PTHR30151:SF20">
    <property type="entry name" value="ABC TRANSPORTER PERMEASE PROTEIN HI_0355-RELATED"/>
    <property type="match status" value="1"/>
</dbReference>
<dbReference type="Gene3D" id="1.10.3720.10">
    <property type="entry name" value="MetI-like"/>
    <property type="match status" value="2"/>
</dbReference>
<dbReference type="PROSITE" id="PS50928">
    <property type="entry name" value="ABC_TM1"/>
    <property type="match status" value="2"/>
</dbReference>
<comment type="subcellular location">
    <subcellularLocation>
        <location evidence="1 7">Cell membrane</location>
        <topology evidence="1 7">Multi-pass membrane protein</topology>
    </subcellularLocation>
</comment>
<dbReference type="PANTHER" id="PTHR30151">
    <property type="entry name" value="ALKANE SULFONATE ABC TRANSPORTER-RELATED, MEMBRANE SUBUNIT"/>
    <property type="match status" value="1"/>
</dbReference>
<dbReference type="RefSeq" id="WP_307431371.1">
    <property type="nucleotide sequence ID" value="NZ_JAUSVK010000001.1"/>
</dbReference>
<proteinExistence type="inferred from homology"/>
<dbReference type="EMBL" id="JAUSVK010000001">
    <property type="protein sequence ID" value="MDQ0394409.1"/>
    <property type="molecule type" value="Genomic_DNA"/>
</dbReference>
<feature type="domain" description="ABC transmembrane type-1" evidence="8">
    <location>
        <begin position="319"/>
        <end position="503"/>
    </location>
</feature>
<keyword evidence="6 7" id="KW-0472">Membrane</keyword>
<evidence type="ECO:0000313" key="9">
    <source>
        <dbReference type="EMBL" id="MDQ0394409.1"/>
    </source>
</evidence>
<evidence type="ECO:0000256" key="5">
    <source>
        <dbReference type="ARBA" id="ARBA00022989"/>
    </source>
</evidence>
<feature type="transmembrane region" description="Helical" evidence="7">
    <location>
        <begin position="215"/>
        <end position="236"/>
    </location>
</feature>
<sequence>MKAWQRDLAWIVLAVLVWEILGRWQLVAQGALPAPSAIAARWWLDRSDYPPHIAATALSASLGFLAGSAAAIAAGILFALSPLASRLARGVNIAIFALPPIAVVPILVLCLDGIAPRVVLAALGCYFPVMTATVLGLTQIDPRALDLVRAYGGGAGAVLRLIRARSALPVILSGLKVAAPNAVLGAILAEFGGGGRYGLGAYLIGSLGRADPARLWGIGLSATAMAGLAYALLAVLARRATGQARAVTIAATASPGEAAGPADPLLRLLVLAGAAILPFLIWAGLVDGFHLPALIAKSPAALADYLITGPNAASVQARLLAALGETMPTVLLGLLAGLACAFLLALAGEAAPTLSRLLLPTALVTQTMPLVALTPLLVLLLGRGTAVTIAITVSVTFFPAYVAIAQGLALVPRAALDLPRAYGASWWRQVRIVSIPAALPHLFAAARLGAPRALLGVMIAEWLATGRGLGNLLNQARGRLDYGMIWAVALVSVLISVALYQLVVAGERVTLRRFGGR</sequence>
<reference evidence="9 10" key="1">
    <citation type="submission" date="2023-07" db="EMBL/GenBank/DDBJ databases">
        <title>Genomic Encyclopedia of Type Strains, Phase IV (KMG-IV): sequencing the most valuable type-strain genomes for metagenomic binning, comparative biology and taxonomic classification.</title>
        <authorList>
            <person name="Goeker M."/>
        </authorList>
    </citation>
    <scope>NUCLEOTIDE SEQUENCE [LARGE SCALE GENOMIC DNA]</scope>
    <source>
        <strain evidence="9 10">DSM 5896</strain>
    </source>
</reference>
<dbReference type="InterPro" id="IPR035906">
    <property type="entry name" value="MetI-like_sf"/>
</dbReference>
<evidence type="ECO:0000313" key="10">
    <source>
        <dbReference type="Proteomes" id="UP001237448"/>
    </source>
</evidence>
<evidence type="ECO:0000256" key="6">
    <source>
        <dbReference type="ARBA" id="ARBA00023136"/>
    </source>
</evidence>
<accession>A0ABU0FJX0</accession>
<evidence type="ECO:0000259" key="8">
    <source>
        <dbReference type="PROSITE" id="PS50928"/>
    </source>
</evidence>
<keyword evidence="5 7" id="KW-1133">Transmembrane helix</keyword>
<dbReference type="SUPFAM" id="SSF161098">
    <property type="entry name" value="MetI-like"/>
    <property type="match status" value="2"/>
</dbReference>
<feature type="transmembrane region" description="Helical" evidence="7">
    <location>
        <begin position="265"/>
        <end position="285"/>
    </location>
</feature>
<feature type="transmembrane region" description="Helical" evidence="7">
    <location>
        <begin position="327"/>
        <end position="346"/>
    </location>
</feature>
<evidence type="ECO:0000256" key="3">
    <source>
        <dbReference type="ARBA" id="ARBA00022475"/>
    </source>
</evidence>
<evidence type="ECO:0000256" key="7">
    <source>
        <dbReference type="RuleBase" id="RU363032"/>
    </source>
</evidence>
<gene>
    <name evidence="9" type="ORF">J3R73_004201</name>
</gene>
<keyword evidence="3" id="KW-1003">Cell membrane</keyword>
<evidence type="ECO:0000256" key="4">
    <source>
        <dbReference type="ARBA" id="ARBA00022692"/>
    </source>
</evidence>
<keyword evidence="2 7" id="KW-0813">Transport</keyword>
<feature type="transmembrane region" description="Helical" evidence="7">
    <location>
        <begin position="87"/>
        <end position="108"/>
    </location>
</feature>
<dbReference type="InterPro" id="IPR000515">
    <property type="entry name" value="MetI-like"/>
</dbReference>
<dbReference type="CDD" id="cd06261">
    <property type="entry name" value="TM_PBP2"/>
    <property type="match status" value="1"/>
</dbReference>
<feature type="transmembrane region" description="Helical" evidence="7">
    <location>
        <begin position="358"/>
        <end position="381"/>
    </location>
</feature>
<keyword evidence="4 7" id="KW-0812">Transmembrane</keyword>
<keyword evidence="10" id="KW-1185">Reference proteome</keyword>
<feature type="domain" description="ABC transmembrane type-1" evidence="8">
    <location>
        <begin position="53"/>
        <end position="237"/>
    </location>
</feature>
<feature type="transmembrane region" description="Helical" evidence="7">
    <location>
        <begin position="55"/>
        <end position="80"/>
    </location>
</feature>
<feature type="transmembrane region" description="Helical" evidence="7">
    <location>
        <begin position="114"/>
        <end position="137"/>
    </location>
</feature>
<feature type="transmembrane region" description="Helical" evidence="7">
    <location>
        <begin position="387"/>
        <end position="411"/>
    </location>
</feature>
<organism evidence="9 10">
    <name type="scientific">Labrys monachus</name>
    <dbReference type="NCBI Taxonomy" id="217067"/>
    <lineage>
        <taxon>Bacteria</taxon>
        <taxon>Pseudomonadati</taxon>
        <taxon>Pseudomonadota</taxon>
        <taxon>Alphaproteobacteria</taxon>
        <taxon>Hyphomicrobiales</taxon>
        <taxon>Xanthobacteraceae</taxon>
        <taxon>Labrys</taxon>
    </lineage>
</organism>
<evidence type="ECO:0000256" key="1">
    <source>
        <dbReference type="ARBA" id="ARBA00004651"/>
    </source>
</evidence>
<dbReference type="Pfam" id="PF00528">
    <property type="entry name" value="BPD_transp_1"/>
    <property type="match status" value="2"/>
</dbReference>
<feature type="transmembrane region" description="Helical" evidence="7">
    <location>
        <begin position="483"/>
        <end position="503"/>
    </location>
</feature>
<comment type="similarity">
    <text evidence="7">Belongs to the binding-protein-dependent transport system permease family.</text>
</comment>
<evidence type="ECO:0000256" key="2">
    <source>
        <dbReference type="ARBA" id="ARBA00022448"/>
    </source>
</evidence>
<dbReference type="Proteomes" id="UP001237448">
    <property type="component" value="Unassembled WGS sequence"/>
</dbReference>
<comment type="caution">
    <text evidence="9">The sequence shown here is derived from an EMBL/GenBank/DDBJ whole genome shotgun (WGS) entry which is preliminary data.</text>
</comment>